<feature type="compositionally biased region" description="Acidic residues" evidence="1">
    <location>
        <begin position="242"/>
        <end position="257"/>
    </location>
</feature>
<evidence type="ECO:0000259" key="2">
    <source>
        <dbReference type="PROSITE" id="PS50011"/>
    </source>
</evidence>
<feature type="compositionally biased region" description="Basic and acidic residues" evidence="1">
    <location>
        <begin position="999"/>
        <end position="1028"/>
    </location>
</feature>
<feature type="compositionally biased region" description="Polar residues" evidence="1">
    <location>
        <begin position="309"/>
        <end position="319"/>
    </location>
</feature>
<evidence type="ECO:0000256" key="1">
    <source>
        <dbReference type="SAM" id="MobiDB-lite"/>
    </source>
</evidence>
<feature type="region of interest" description="Disordered" evidence="1">
    <location>
        <begin position="941"/>
        <end position="973"/>
    </location>
</feature>
<dbReference type="PANTHER" id="PTHR11909">
    <property type="entry name" value="CASEIN KINASE-RELATED"/>
    <property type="match status" value="1"/>
</dbReference>
<feature type="compositionally biased region" description="Low complexity" evidence="1">
    <location>
        <begin position="872"/>
        <end position="891"/>
    </location>
</feature>
<reference evidence="4" key="1">
    <citation type="submission" date="2010-08" db="EMBL/GenBank/DDBJ databases">
        <authorList>
            <consortium name="Caenorhabditis japonica Sequencing Consortium"/>
            <person name="Wilson R.K."/>
        </authorList>
    </citation>
    <scope>NUCLEOTIDE SEQUENCE [LARGE SCALE GENOMIC DNA]</scope>
    <source>
        <strain evidence="4">DF5081</strain>
    </source>
</reference>
<feature type="compositionally biased region" description="Low complexity" evidence="1">
    <location>
        <begin position="292"/>
        <end position="306"/>
    </location>
</feature>
<feature type="compositionally biased region" description="Basic and acidic residues" evidence="1">
    <location>
        <begin position="224"/>
        <end position="241"/>
    </location>
</feature>
<dbReference type="SUPFAM" id="SSF56112">
    <property type="entry name" value="Protein kinase-like (PK-like)"/>
    <property type="match status" value="1"/>
</dbReference>
<dbReference type="GO" id="GO:0005524">
    <property type="term" value="F:ATP binding"/>
    <property type="evidence" value="ECO:0007669"/>
    <property type="project" value="InterPro"/>
</dbReference>
<feature type="region of interest" description="Disordered" evidence="1">
    <location>
        <begin position="990"/>
        <end position="1044"/>
    </location>
</feature>
<evidence type="ECO:0000313" key="4">
    <source>
        <dbReference type="Proteomes" id="UP000005237"/>
    </source>
</evidence>
<accession>A0A8R1DJW6</accession>
<feature type="region of interest" description="Disordered" evidence="1">
    <location>
        <begin position="148"/>
        <end position="207"/>
    </location>
</feature>
<dbReference type="GO" id="GO:0004672">
    <property type="term" value="F:protein kinase activity"/>
    <property type="evidence" value="ECO:0007669"/>
    <property type="project" value="InterPro"/>
</dbReference>
<dbReference type="InterPro" id="IPR050235">
    <property type="entry name" value="CK1_Ser-Thr_kinase"/>
</dbReference>
<feature type="compositionally biased region" description="Polar residues" evidence="1">
    <location>
        <begin position="841"/>
        <end position="867"/>
    </location>
</feature>
<organism evidence="3 4">
    <name type="scientific">Caenorhabditis japonica</name>
    <dbReference type="NCBI Taxonomy" id="281687"/>
    <lineage>
        <taxon>Eukaryota</taxon>
        <taxon>Metazoa</taxon>
        <taxon>Ecdysozoa</taxon>
        <taxon>Nematoda</taxon>
        <taxon>Chromadorea</taxon>
        <taxon>Rhabditida</taxon>
        <taxon>Rhabditina</taxon>
        <taxon>Rhabditomorpha</taxon>
        <taxon>Rhabditoidea</taxon>
        <taxon>Rhabditidae</taxon>
        <taxon>Peloderinae</taxon>
        <taxon>Caenorhabditis</taxon>
    </lineage>
</organism>
<sequence length="1044" mass="119410">MDFPFEYVERVCKYPSFDANSRKDKNERIRRKKAIEYPESEEHEVDKCATQFCADLEDKKLRKTIDVLKGAVKKKFGIANRQVIRDVRQETNETLPRDVEVCTSSEESLSVGQTSSDGIDRVFKEDARGRAVVKRFRIMQKCACTDSACDSASSNLTEESSESTSSSDCEDVTLSEEPEIMPKKKETKSKLLSSDETESSSDDNWGIEEEIQYLEAILKEKEEKKGAPNKIGKTDDSKHMELDEDKGNDEEDSEEEMNEARMLAEKKSLDCVKKSREISSSPINSKTDSRSTRSNSNSNSSSRSLSPVLFSSATCPSSENDFEEKMKKTNLEKFCWNSDDLYASTDTDVDFERSIDWLDSAISMCKKVFDDFKMPDTSRVEIEKLKNFAPLLPTTLKTQTEYTVLEEPADSKEVGVIQNNHWMVRQLDSGKICSARIASRKYASDLKLQKGMRNDILVLRELLPELSDPSHIARLIDVGYSADFKYLIFEELGTDLYSLASEFREKFDPVTKFLLSYFTFSAIKELHSLGFVHLHIRPACFSVNHQPFNVKIKDFGNAMRKVDGMRTPEEVHADMFSPRVFHKECAPFDEFVDYESWIFTMIAVTGWDLPWTAKQETMWEEKEKLFNEAFDCAKWLWGFYNKLFILVDTDIFQGCSDGVAVAARSIGESTLSYKDFMSRMNLIFSVEVMQYSDSDQPHLWSFRELSAPRQHFGAKPGLQWDEDHWNPADELDSYDEEKFEKIRVKAEEDLEKISESVNEAENKQLGLKASSESLEYENDEPSQQPSATIGSQELSRNSAEVLNDDKTRKAQRPRSLLLREEMSTAQSSPTAPLTPSPSKSGSLTTRKASRSPSDTTMLTSANSLSISKTHDSNANSGSSSQSASTESHFSTWTSSDESCEGVPRLWDSIQYRRLPEKYQTCDAIEKKDLKIYRKLLELNKNCAPSSSESETKQLNSNSEETFDEDDEKEREGDTLINLVEWKQKMHRENLIRRRPKFLRRPEDEKAMDENKSPPRDRESVQEGMGKEKKSNRKTKKKDKKRGKN</sequence>
<feature type="region of interest" description="Disordered" evidence="1">
    <location>
        <begin position="772"/>
        <end position="900"/>
    </location>
</feature>
<feature type="compositionally biased region" description="Low complexity" evidence="1">
    <location>
        <begin position="823"/>
        <end position="840"/>
    </location>
</feature>
<dbReference type="Gene3D" id="1.10.510.10">
    <property type="entry name" value="Transferase(Phosphotransferase) domain 1"/>
    <property type="match status" value="1"/>
</dbReference>
<feature type="region of interest" description="Disordered" evidence="1">
    <location>
        <begin position="224"/>
        <end position="320"/>
    </location>
</feature>
<feature type="compositionally biased region" description="Acidic residues" evidence="1">
    <location>
        <begin position="168"/>
        <end position="179"/>
    </location>
</feature>
<evidence type="ECO:0000313" key="3">
    <source>
        <dbReference type="EnsemblMetazoa" id="CJA03717a.1"/>
    </source>
</evidence>
<reference evidence="3" key="2">
    <citation type="submission" date="2022-06" db="UniProtKB">
        <authorList>
            <consortium name="EnsemblMetazoa"/>
        </authorList>
    </citation>
    <scope>IDENTIFICATION</scope>
    <source>
        <strain evidence="3">DF5081</strain>
    </source>
</reference>
<dbReference type="EnsemblMetazoa" id="CJA03717a.1">
    <property type="protein sequence ID" value="CJA03717a.1"/>
    <property type="gene ID" value="WBGene00122921"/>
</dbReference>
<keyword evidence="4" id="KW-1185">Reference proteome</keyword>
<dbReference type="Proteomes" id="UP000005237">
    <property type="component" value="Unassembled WGS sequence"/>
</dbReference>
<feature type="compositionally biased region" description="Basic and acidic residues" evidence="1">
    <location>
        <begin position="258"/>
        <end position="277"/>
    </location>
</feature>
<dbReference type="AlphaFoldDB" id="A0A8R1DJW6"/>
<feature type="compositionally biased region" description="Polar residues" evidence="1">
    <location>
        <begin position="781"/>
        <end position="800"/>
    </location>
</feature>
<dbReference type="SMART" id="SM00220">
    <property type="entry name" value="S_TKc"/>
    <property type="match status" value="1"/>
</dbReference>
<dbReference type="InterPro" id="IPR000719">
    <property type="entry name" value="Prot_kinase_dom"/>
</dbReference>
<protein>
    <submittedName>
        <fullName evidence="3">Protein kinase domain-containing protein</fullName>
    </submittedName>
</protein>
<dbReference type="PROSITE" id="PS50011">
    <property type="entry name" value="PROTEIN_KINASE_DOM"/>
    <property type="match status" value="1"/>
</dbReference>
<feature type="compositionally biased region" description="Polar residues" evidence="1">
    <location>
        <begin position="942"/>
        <end position="959"/>
    </location>
</feature>
<feature type="domain" description="Protein kinase" evidence="2">
    <location>
        <begin position="402"/>
        <end position="699"/>
    </location>
</feature>
<feature type="compositionally biased region" description="Low complexity" evidence="1">
    <location>
        <begin position="148"/>
        <end position="167"/>
    </location>
</feature>
<proteinExistence type="predicted"/>
<feature type="compositionally biased region" description="Basic residues" evidence="1">
    <location>
        <begin position="1029"/>
        <end position="1044"/>
    </location>
</feature>
<dbReference type="InterPro" id="IPR011009">
    <property type="entry name" value="Kinase-like_dom_sf"/>
</dbReference>
<name>A0A8R1DJW6_CAEJA</name>
<feature type="compositionally biased region" description="Acidic residues" evidence="1">
    <location>
        <begin position="195"/>
        <end position="207"/>
    </location>
</feature>